<evidence type="ECO:0000256" key="1">
    <source>
        <dbReference type="SAM" id="Coils"/>
    </source>
</evidence>
<feature type="region of interest" description="Disordered" evidence="2">
    <location>
        <begin position="344"/>
        <end position="381"/>
    </location>
</feature>
<feature type="coiled-coil region" evidence="1">
    <location>
        <begin position="140"/>
        <end position="167"/>
    </location>
</feature>
<evidence type="ECO:0000256" key="2">
    <source>
        <dbReference type="SAM" id="MobiDB-lite"/>
    </source>
</evidence>
<gene>
    <name evidence="3" type="ORF">Tci_005585</name>
</gene>
<dbReference type="GO" id="GO:0003964">
    <property type="term" value="F:RNA-directed DNA polymerase activity"/>
    <property type="evidence" value="ECO:0007669"/>
    <property type="project" value="UniProtKB-KW"/>
</dbReference>
<protein>
    <submittedName>
        <fullName evidence="3">Ribonuclease H-like domain, reverse transcriptase, RNA-dependent DNA polymerase</fullName>
    </submittedName>
</protein>
<dbReference type="AlphaFoldDB" id="A0A6L2JAQ5"/>
<feature type="compositionally biased region" description="Low complexity" evidence="2">
    <location>
        <begin position="17"/>
        <end position="28"/>
    </location>
</feature>
<keyword evidence="3" id="KW-0808">Transferase</keyword>
<feature type="region of interest" description="Disordered" evidence="2">
    <location>
        <begin position="1"/>
        <end position="28"/>
    </location>
</feature>
<comment type="caution">
    <text evidence="3">The sequence shown here is derived from an EMBL/GenBank/DDBJ whole genome shotgun (WGS) entry which is preliminary data.</text>
</comment>
<dbReference type="EMBL" id="BKCJ010000482">
    <property type="protein sequence ID" value="GEU33607.1"/>
    <property type="molecule type" value="Genomic_DNA"/>
</dbReference>
<evidence type="ECO:0000313" key="3">
    <source>
        <dbReference type="EMBL" id="GEU33607.1"/>
    </source>
</evidence>
<feature type="compositionally biased region" description="Low complexity" evidence="2">
    <location>
        <begin position="473"/>
        <end position="525"/>
    </location>
</feature>
<name>A0A6L2JAQ5_TANCI</name>
<sequence length="780" mass="87031">MAGSDNESDNASVHNETTNTQQQPNIQPQIITSVSNNNAKFSYLKKDEYEVWAMKMEYWITNNDMNIWKSIHDDHVADFHYMDDARDIWNAVKARFDGNAESKKMRKSMLKRKEASTAGDAGEFALVGVTSKNNEYFIQDQAYKNSLKTLEKQKRVLQRNQLSLEDKIRVLSIQLENTSNLLKHSERINADFKIAKKDLQTKLDNHLAQTKKWKNSSKNLFKLIDSSMSVKTKVGLRYTNCISENELGWDDSAFSVFTTNSEDVEGRPIFHRFAKTDSMKAVAPPLSGDYTSLSDHIDLDESQMSYGTKSSTSCDSKSVSNDFVSCNDIDKSLEVNTNDFASSDSSVKSLEHQPNDSTSCASTSSVSTSMNEAEIESNVGTPIKEPIIVQDLPSFTGNSSDKNEHTSRTSCNKNGYFNKKAGHFRKNASSVSKLCFVCGSGTHLIKDCDFYEKKMANTTFVIRVGPTVRPQSVPTGKPKVKPIPTGKPKVTPVPTGKPKVIPVSTGKPKVTPVPTSKPKVTPVPTGKLQVSTLVPTGRPNRPFPVPTDRGYSPLVIFGWWSQIYGQLMLSPQQVVLGNHIEKVFTGYPRTIVDLIHLHTDANVADLLTKAFAGPRVFNSPMLHLLRVEMVINSSWIRPILGTKELSSLEQTALENIKNKDSYDSNIDELDLLVTPLSDANDDECFDSGGDVDEINDFEDGYYDSEGDILYLESLLSDDTTPNLPPEVFLDRELKNLRDAPIDDLMIAPDLEVSRARGFVHHPLEILSLACLYMGIRYLRS</sequence>
<keyword evidence="3" id="KW-0548">Nucleotidyltransferase</keyword>
<accession>A0A6L2JAQ5</accession>
<organism evidence="3">
    <name type="scientific">Tanacetum cinerariifolium</name>
    <name type="common">Dalmatian daisy</name>
    <name type="synonym">Chrysanthemum cinerariifolium</name>
    <dbReference type="NCBI Taxonomy" id="118510"/>
    <lineage>
        <taxon>Eukaryota</taxon>
        <taxon>Viridiplantae</taxon>
        <taxon>Streptophyta</taxon>
        <taxon>Embryophyta</taxon>
        <taxon>Tracheophyta</taxon>
        <taxon>Spermatophyta</taxon>
        <taxon>Magnoliopsida</taxon>
        <taxon>eudicotyledons</taxon>
        <taxon>Gunneridae</taxon>
        <taxon>Pentapetalae</taxon>
        <taxon>asterids</taxon>
        <taxon>campanulids</taxon>
        <taxon>Asterales</taxon>
        <taxon>Asteraceae</taxon>
        <taxon>Asteroideae</taxon>
        <taxon>Anthemideae</taxon>
        <taxon>Anthemidinae</taxon>
        <taxon>Tanacetum</taxon>
    </lineage>
</organism>
<keyword evidence="3" id="KW-0695">RNA-directed DNA polymerase</keyword>
<keyword evidence="1" id="KW-0175">Coiled coil</keyword>
<feature type="region of interest" description="Disordered" evidence="2">
    <location>
        <begin position="470"/>
        <end position="525"/>
    </location>
</feature>
<proteinExistence type="predicted"/>
<feature type="compositionally biased region" description="Low complexity" evidence="2">
    <location>
        <begin position="357"/>
        <end position="369"/>
    </location>
</feature>
<reference evidence="3" key="1">
    <citation type="journal article" date="2019" name="Sci. Rep.">
        <title>Draft genome of Tanacetum cinerariifolium, the natural source of mosquito coil.</title>
        <authorList>
            <person name="Yamashiro T."/>
            <person name="Shiraishi A."/>
            <person name="Satake H."/>
            <person name="Nakayama K."/>
        </authorList>
    </citation>
    <scope>NUCLEOTIDE SEQUENCE</scope>
</reference>